<dbReference type="OrthoDB" id="2735536at2759"/>
<dbReference type="InterPro" id="IPR036291">
    <property type="entry name" value="NAD(P)-bd_dom_sf"/>
</dbReference>
<dbReference type="SUPFAM" id="SSF51735">
    <property type="entry name" value="NAD(P)-binding Rossmann-fold domains"/>
    <property type="match status" value="1"/>
</dbReference>
<evidence type="ECO:0000313" key="1">
    <source>
        <dbReference type="EMBL" id="KAF5672007.1"/>
    </source>
</evidence>
<sequence length="98" mass="10661">MGSLDDPATSKGSTILITEVNDFLGSQIANHFLNSDYAVRGTVLNVKKSAWPTDFFLERHPKTTFKLIKVPDITAQGAFSEAVTGKLDLEVVFCSLAN</sequence>
<protein>
    <submittedName>
        <fullName evidence="1">NAD dependent epimerase dehydratase</fullName>
    </submittedName>
</protein>
<accession>A0A8H5TP83</accession>
<dbReference type="Gene3D" id="3.40.50.720">
    <property type="entry name" value="NAD(P)-binding Rossmann-like Domain"/>
    <property type="match status" value="1"/>
</dbReference>
<dbReference type="EMBL" id="JAAGWQ010000063">
    <property type="protein sequence ID" value="KAF5672007.1"/>
    <property type="molecule type" value="Genomic_DNA"/>
</dbReference>
<proteinExistence type="predicted"/>
<organism evidence="1 2">
    <name type="scientific">Fusarium heterosporum</name>
    <dbReference type="NCBI Taxonomy" id="42747"/>
    <lineage>
        <taxon>Eukaryota</taxon>
        <taxon>Fungi</taxon>
        <taxon>Dikarya</taxon>
        <taxon>Ascomycota</taxon>
        <taxon>Pezizomycotina</taxon>
        <taxon>Sordariomycetes</taxon>
        <taxon>Hypocreomycetidae</taxon>
        <taxon>Hypocreales</taxon>
        <taxon>Nectriaceae</taxon>
        <taxon>Fusarium</taxon>
        <taxon>Fusarium heterosporum species complex</taxon>
    </lineage>
</organism>
<comment type="caution">
    <text evidence="1">The sequence shown here is derived from an EMBL/GenBank/DDBJ whole genome shotgun (WGS) entry which is preliminary data.</text>
</comment>
<keyword evidence="2" id="KW-1185">Reference proteome</keyword>
<reference evidence="1 2" key="1">
    <citation type="submission" date="2020-05" db="EMBL/GenBank/DDBJ databases">
        <title>Identification and distribution of gene clusters putatively required for synthesis of sphingolipid metabolism inhibitors in phylogenetically diverse species of the filamentous fungus Fusarium.</title>
        <authorList>
            <person name="Kim H.-S."/>
            <person name="Busman M."/>
            <person name="Brown D.W."/>
            <person name="Divon H."/>
            <person name="Uhlig S."/>
            <person name="Proctor R.H."/>
        </authorList>
    </citation>
    <scope>NUCLEOTIDE SEQUENCE [LARGE SCALE GENOMIC DNA]</scope>
    <source>
        <strain evidence="1 2">NRRL 20693</strain>
    </source>
</reference>
<evidence type="ECO:0000313" key="2">
    <source>
        <dbReference type="Proteomes" id="UP000567885"/>
    </source>
</evidence>
<dbReference type="Proteomes" id="UP000567885">
    <property type="component" value="Unassembled WGS sequence"/>
</dbReference>
<dbReference type="AlphaFoldDB" id="A0A8H5TP83"/>
<gene>
    <name evidence="1" type="ORF">FHETE_3879</name>
</gene>
<name>A0A8H5TP83_FUSHE</name>